<keyword evidence="8" id="KW-1185">Reference proteome</keyword>
<dbReference type="PRINTS" id="PR00035">
    <property type="entry name" value="HTHGNTR"/>
</dbReference>
<name>A0A371J0N0_9FIRM</name>
<dbReference type="Pfam" id="PF07702">
    <property type="entry name" value="UTRA"/>
    <property type="match status" value="1"/>
</dbReference>
<evidence type="ECO:0000256" key="3">
    <source>
        <dbReference type="ARBA" id="ARBA00023125"/>
    </source>
</evidence>
<evidence type="ECO:0000313" key="8">
    <source>
        <dbReference type="Proteomes" id="UP000215694"/>
    </source>
</evidence>
<dbReference type="RefSeq" id="WP_094369771.1">
    <property type="nucleotide sequence ID" value="NZ_NOJY02000032.1"/>
</dbReference>
<feature type="domain" description="HTH gntR-type" evidence="6">
    <location>
        <begin position="3"/>
        <end position="71"/>
    </location>
</feature>
<sequence length="238" mass="27081">MSQNKYLHIYNYLKEKISSKEFKPGEKLPSENYLTQTFNVSRNTVRRAISMLASDGIVTSVHGKGVFIMEAQPLNFMVGGLQGFKEASTSNDVEYSTSIPVFEDLIADESISKFSKFLLGTNLLKIYRIRNINGENVILDINYFNESVVSGLTVDIAKDSVYAYIEKELGLKISGAQKLISIEPATKDDKKYLDLKDNKLVAVVKNFVYLDDGTLFEYTESRHRPDRFTFSTFARRNY</sequence>
<dbReference type="SUPFAM" id="SSF64288">
    <property type="entry name" value="Chorismate lyase-like"/>
    <property type="match status" value="1"/>
</dbReference>
<evidence type="ECO:0000259" key="6">
    <source>
        <dbReference type="PROSITE" id="PS50949"/>
    </source>
</evidence>
<dbReference type="Gene3D" id="3.40.1410.10">
    <property type="entry name" value="Chorismate lyase-like"/>
    <property type="match status" value="1"/>
</dbReference>
<dbReference type="Gene3D" id="1.10.10.10">
    <property type="entry name" value="Winged helix-like DNA-binding domain superfamily/Winged helix DNA-binding domain"/>
    <property type="match status" value="1"/>
</dbReference>
<evidence type="ECO:0000313" key="7">
    <source>
        <dbReference type="EMBL" id="RDY26228.1"/>
    </source>
</evidence>
<dbReference type="GO" id="GO:0045892">
    <property type="term" value="P:negative regulation of DNA-templated transcription"/>
    <property type="evidence" value="ECO:0007669"/>
    <property type="project" value="TreeGrafter"/>
</dbReference>
<gene>
    <name evidence="7" type="primary">treR</name>
    <name evidence="7" type="ORF">CHL78_014510</name>
</gene>
<dbReference type="Proteomes" id="UP000215694">
    <property type="component" value="Unassembled WGS sequence"/>
</dbReference>
<keyword evidence="1" id="KW-0678">Repressor</keyword>
<evidence type="ECO:0000256" key="5">
    <source>
        <dbReference type="NCBIfam" id="TIGR02404"/>
    </source>
</evidence>
<dbReference type="SMART" id="SM00345">
    <property type="entry name" value="HTH_GNTR"/>
    <property type="match status" value="1"/>
</dbReference>
<accession>A0A371J0N0</accession>
<dbReference type="GO" id="GO:0003700">
    <property type="term" value="F:DNA-binding transcription factor activity"/>
    <property type="evidence" value="ECO:0007669"/>
    <property type="project" value="UniProtKB-UniRule"/>
</dbReference>
<dbReference type="InterPro" id="IPR036390">
    <property type="entry name" value="WH_DNA-bd_sf"/>
</dbReference>
<dbReference type="PROSITE" id="PS50949">
    <property type="entry name" value="HTH_GNTR"/>
    <property type="match status" value="1"/>
</dbReference>
<keyword evidence="3" id="KW-0238">DNA-binding</keyword>
<dbReference type="InterPro" id="IPR011663">
    <property type="entry name" value="UTRA"/>
</dbReference>
<dbReference type="NCBIfam" id="TIGR02404">
    <property type="entry name" value="trehalos_R_Bsub"/>
    <property type="match status" value="1"/>
</dbReference>
<dbReference type="SUPFAM" id="SSF46785">
    <property type="entry name" value="Winged helix' DNA-binding domain"/>
    <property type="match status" value="1"/>
</dbReference>
<dbReference type="PANTHER" id="PTHR44846">
    <property type="entry name" value="MANNOSYL-D-GLYCERATE TRANSPORT/METABOLISM SYSTEM REPRESSOR MNGR-RELATED"/>
    <property type="match status" value="1"/>
</dbReference>
<dbReference type="SMART" id="SM00866">
    <property type="entry name" value="UTRA"/>
    <property type="match status" value="1"/>
</dbReference>
<dbReference type="InterPro" id="IPR028978">
    <property type="entry name" value="Chorismate_lyase_/UTRA_dom_sf"/>
</dbReference>
<evidence type="ECO:0000256" key="1">
    <source>
        <dbReference type="ARBA" id="ARBA00022491"/>
    </source>
</evidence>
<dbReference type="InterPro" id="IPR012770">
    <property type="entry name" value="TreR"/>
</dbReference>
<evidence type="ECO:0000256" key="4">
    <source>
        <dbReference type="ARBA" id="ARBA00023163"/>
    </source>
</evidence>
<dbReference type="CDD" id="cd07377">
    <property type="entry name" value="WHTH_GntR"/>
    <property type="match status" value="1"/>
</dbReference>
<comment type="caution">
    <text evidence="7">The sequence shown here is derived from an EMBL/GenBank/DDBJ whole genome shotgun (WGS) entry which is preliminary data.</text>
</comment>
<dbReference type="InterPro" id="IPR050679">
    <property type="entry name" value="Bact_HTH_transcr_reg"/>
</dbReference>
<keyword evidence="2" id="KW-0805">Transcription regulation</keyword>
<dbReference type="EMBL" id="NOJY02000032">
    <property type="protein sequence ID" value="RDY26228.1"/>
    <property type="molecule type" value="Genomic_DNA"/>
</dbReference>
<dbReference type="OrthoDB" id="9816541at2"/>
<keyword evidence="4" id="KW-0804">Transcription</keyword>
<dbReference type="AlphaFoldDB" id="A0A371J0N0"/>
<evidence type="ECO:0000256" key="2">
    <source>
        <dbReference type="ARBA" id="ARBA00023015"/>
    </source>
</evidence>
<reference evidence="7 8" key="1">
    <citation type="journal article" date="2017" name="Genome Announc.">
        <title>Draft Genome Sequence of Romboutsia weinsteinii sp. nov. Strain CCRI-19649(T) Isolated from Surface Water.</title>
        <authorList>
            <person name="Maheux A.F."/>
            <person name="Boudreau D.K."/>
            <person name="Berube E."/>
            <person name="Boissinot M."/>
            <person name="Cantin P."/>
            <person name="Raymond F."/>
            <person name="Corbeil J."/>
            <person name="Omar R.F."/>
            <person name="Bergeron M.G."/>
        </authorList>
    </citation>
    <scope>NUCLEOTIDE SEQUENCE [LARGE SCALE GENOMIC DNA]</scope>
    <source>
        <strain evidence="7 8">CCRI-19649</strain>
    </source>
</reference>
<dbReference type="FunFam" id="3.40.1410.10:FF:000008">
    <property type="entry name" value="Transcriptional regulator, GntR family"/>
    <property type="match status" value="1"/>
</dbReference>
<dbReference type="PANTHER" id="PTHR44846:SF12">
    <property type="entry name" value="HTH-TYPE TRANSCRIPTIONAL REGULATOR TRER"/>
    <property type="match status" value="1"/>
</dbReference>
<dbReference type="GO" id="GO:0003677">
    <property type="term" value="F:DNA binding"/>
    <property type="evidence" value="ECO:0007669"/>
    <property type="project" value="UniProtKB-UniRule"/>
</dbReference>
<dbReference type="InterPro" id="IPR000524">
    <property type="entry name" value="Tscrpt_reg_HTH_GntR"/>
</dbReference>
<dbReference type="InterPro" id="IPR036388">
    <property type="entry name" value="WH-like_DNA-bd_sf"/>
</dbReference>
<organism evidence="7 8">
    <name type="scientific">Romboutsia weinsteinii</name>
    <dbReference type="NCBI Taxonomy" id="2020949"/>
    <lineage>
        <taxon>Bacteria</taxon>
        <taxon>Bacillati</taxon>
        <taxon>Bacillota</taxon>
        <taxon>Clostridia</taxon>
        <taxon>Peptostreptococcales</taxon>
        <taxon>Peptostreptococcaceae</taxon>
        <taxon>Romboutsia</taxon>
    </lineage>
</organism>
<dbReference type="Pfam" id="PF00392">
    <property type="entry name" value="GntR"/>
    <property type="match status" value="1"/>
</dbReference>
<proteinExistence type="predicted"/>
<protein>
    <recommendedName>
        <fullName evidence="5">Trehalose operon repressor</fullName>
    </recommendedName>
</protein>